<name>A0A109LHH4_PSEFL</name>
<evidence type="ECO:0000313" key="1">
    <source>
        <dbReference type="EMBL" id="KWV87663.1"/>
    </source>
</evidence>
<gene>
    <name evidence="2" type="ORF">C7A10_18940</name>
    <name evidence="1" type="ORF">PFLmoz3_02703</name>
</gene>
<dbReference type="EMBL" id="LCYA01000068">
    <property type="protein sequence ID" value="KWV87663.1"/>
    <property type="molecule type" value="Genomic_DNA"/>
</dbReference>
<dbReference type="PATRIC" id="fig|294.194.peg.2991"/>
<dbReference type="EMBL" id="PVUH01000012">
    <property type="protein sequence ID" value="PRW90695.1"/>
    <property type="molecule type" value="Genomic_DNA"/>
</dbReference>
<proteinExistence type="predicted"/>
<dbReference type="RefSeq" id="WP_060764316.1">
    <property type="nucleotide sequence ID" value="NZ_LCYA01000068.1"/>
</dbReference>
<reference evidence="1 3" key="1">
    <citation type="submission" date="2015-05" db="EMBL/GenBank/DDBJ databases">
        <title>A genomic and transcriptomic approach to investigate the blue pigment phenotype in Pseudomonas fluorescens.</title>
        <authorList>
            <person name="Andreani N.A."/>
            <person name="Cardazzo B."/>
        </authorList>
    </citation>
    <scope>NUCLEOTIDE SEQUENCE [LARGE SCALE GENOMIC DNA]</scope>
    <source>
        <strain evidence="1 3">Ps_22</strain>
    </source>
</reference>
<protein>
    <submittedName>
        <fullName evidence="1">Uncharacterized protein</fullName>
    </submittedName>
</protein>
<dbReference type="Proteomes" id="UP000239731">
    <property type="component" value="Unassembled WGS sequence"/>
</dbReference>
<accession>A0A109LHH4</accession>
<evidence type="ECO:0000313" key="4">
    <source>
        <dbReference type="Proteomes" id="UP000239731"/>
    </source>
</evidence>
<evidence type="ECO:0000313" key="3">
    <source>
        <dbReference type="Proteomes" id="UP000061348"/>
    </source>
</evidence>
<sequence length="242" mass="25738">MALSVSPAYIPPANLNLTPSEQKLVPQASTDPAKQALANAGPAAIYHPSEAATTTAQAPEAVDTWVGRSESPHFPRFVDLFNGAQSALKASFQTFEANLAATAPDLASTGYGFTVEADGRLKVLDTAGQLSREATERLTVLLNQSVELKATAVAYRNAAIDMVDAGSPWSGSTLGYYSLTNENFASTIDLAPLSRTHDPSDIKAGRNQFFINQLSSNGERATQETERAMLERRAAQGFSTQA</sequence>
<dbReference type="AlphaFoldDB" id="A0A109LHH4"/>
<comment type="caution">
    <text evidence="1">The sequence shown here is derived from an EMBL/GenBank/DDBJ whole genome shotgun (WGS) entry which is preliminary data.</text>
</comment>
<evidence type="ECO:0000313" key="2">
    <source>
        <dbReference type="EMBL" id="PRW90695.1"/>
    </source>
</evidence>
<reference evidence="2 4" key="2">
    <citation type="submission" date="2018-03" db="EMBL/GenBank/DDBJ databases">
        <title>Blue discolouration in mozzarella cheese caused by Pseudomonas fluorescens.</title>
        <authorList>
            <person name="Chiesa F."/>
            <person name="Dalmasso A."/>
            <person name="Lomonaco S."/>
        </authorList>
    </citation>
    <scope>NUCLEOTIDE SEQUENCE [LARGE SCALE GENOMIC DNA]</scope>
    <source>
        <strain evidence="2 4">11293</strain>
    </source>
</reference>
<dbReference type="Proteomes" id="UP000061348">
    <property type="component" value="Unassembled WGS sequence"/>
</dbReference>
<organism evidence="1 3">
    <name type="scientific">Pseudomonas fluorescens</name>
    <dbReference type="NCBI Taxonomy" id="294"/>
    <lineage>
        <taxon>Bacteria</taxon>
        <taxon>Pseudomonadati</taxon>
        <taxon>Pseudomonadota</taxon>
        <taxon>Gammaproteobacteria</taxon>
        <taxon>Pseudomonadales</taxon>
        <taxon>Pseudomonadaceae</taxon>
        <taxon>Pseudomonas</taxon>
    </lineage>
</organism>